<dbReference type="Gramene" id="LPERR03G21670.1">
    <property type="protein sequence ID" value="LPERR03G21670.1"/>
    <property type="gene ID" value="LPERR03G21670"/>
</dbReference>
<evidence type="ECO:0000313" key="1">
    <source>
        <dbReference type="EnsemblPlants" id="LPERR03G21670.1"/>
    </source>
</evidence>
<reference evidence="1 2" key="1">
    <citation type="submission" date="2012-08" db="EMBL/GenBank/DDBJ databases">
        <title>Oryza genome evolution.</title>
        <authorList>
            <person name="Wing R.A."/>
        </authorList>
    </citation>
    <scope>NUCLEOTIDE SEQUENCE</scope>
</reference>
<dbReference type="InterPro" id="IPR036093">
    <property type="entry name" value="NAC_dom_sf"/>
</dbReference>
<accession>A0A0D9VWE8</accession>
<reference evidence="1" key="3">
    <citation type="submission" date="2015-04" db="UniProtKB">
        <authorList>
            <consortium name="EnsemblPlants"/>
        </authorList>
    </citation>
    <scope>IDENTIFICATION</scope>
</reference>
<name>A0A0D9VWE8_9ORYZ</name>
<keyword evidence="2" id="KW-1185">Reference proteome</keyword>
<proteinExistence type="predicted"/>
<dbReference type="HOGENOM" id="CLU_1356510_0_0_1"/>
<reference evidence="2" key="2">
    <citation type="submission" date="2013-12" db="EMBL/GenBank/DDBJ databases">
        <authorList>
            <person name="Yu Y."/>
            <person name="Lee S."/>
            <person name="de Baynast K."/>
            <person name="Wissotski M."/>
            <person name="Liu L."/>
            <person name="Talag J."/>
            <person name="Goicoechea J."/>
            <person name="Angelova A."/>
            <person name="Jetty R."/>
            <person name="Kudrna D."/>
            <person name="Golser W."/>
            <person name="Rivera L."/>
            <person name="Zhang J."/>
            <person name="Wing R."/>
        </authorList>
    </citation>
    <scope>NUCLEOTIDE SEQUENCE</scope>
</reference>
<dbReference type="EnsemblPlants" id="LPERR03G21670.1">
    <property type="protein sequence ID" value="LPERR03G21670.1"/>
    <property type="gene ID" value="LPERR03G21670"/>
</dbReference>
<organism evidence="1 2">
    <name type="scientific">Leersia perrieri</name>
    <dbReference type="NCBI Taxonomy" id="77586"/>
    <lineage>
        <taxon>Eukaryota</taxon>
        <taxon>Viridiplantae</taxon>
        <taxon>Streptophyta</taxon>
        <taxon>Embryophyta</taxon>
        <taxon>Tracheophyta</taxon>
        <taxon>Spermatophyta</taxon>
        <taxon>Magnoliopsida</taxon>
        <taxon>Liliopsida</taxon>
        <taxon>Poales</taxon>
        <taxon>Poaceae</taxon>
        <taxon>BOP clade</taxon>
        <taxon>Oryzoideae</taxon>
        <taxon>Oryzeae</taxon>
        <taxon>Oryzinae</taxon>
        <taxon>Leersia</taxon>
    </lineage>
</organism>
<dbReference type="GO" id="GO:0003677">
    <property type="term" value="F:DNA binding"/>
    <property type="evidence" value="ECO:0007669"/>
    <property type="project" value="InterPro"/>
</dbReference>
<dbReference type="GO" id="GO:0006355">
    <property type="term" value="P:regulation of DNA-templated transcription"/>
    <property type="evidence" value="ECO:0007669"/>
    <property type="project" value="InterPro"/>
</dbReference>
<evidence type="ECO:0000313" key="2">
    <source>
        <dbReference type="Proteomes" id="UP000032180"/>
    </source>
</evidence>
<dbReference type="SUPFAM" id="SSF101941">
    <property type="entry name" value="NAC domain"/>
    <property type="match status" value="1"/>
</dbReference>
<evidence type="ECO:0008006" key="3">
    <source>
        <dbReference type="Google" id="ProtNLM"/>
    </source>
</evidence>
<protein>
    <recommendedName>
        <fullName evidence="3">NAC domain-containing protein</fullName>
    </recommendedName>
</protein>
<sequence>MAADLTFCPRDHELITKFLRPRIADATVKFPNIHDADAVLDAGGRRVGHLRKLSYGVREKGDSRRKLTRLGWCMTEFGVDDRDAGGGGGGMVLCKMYRSPRAGAAARGAEARQSATAAAIMGSKRKAAADGDVLTAAAARLPSHWTNHAAGVKEEEETFVPAAPAQACGGGIVPAAPCPATPTTAPAPASVGGGDVAMELPAPPEGEFTWDKELTWIQQVLLS</sequence>
<dbReference type="Proteomes" id="UP000032180">
    <property type="component" value="Chromosome 3"/>
</dbReference>
<dbReference type="AlphaFoldDB" id="A0A0D9VWE8"/>